<proteinExistence type="predicted"/>
<reference evidence="2" key="1">
    <citation type="submission" date="2014-02" db="EMBL/GenBank/DDBJ databases">
        <title>Expanding our view of genomic diversity in Candidatus Accumulibacter clades.</title>
        <authorList>
            <person name="Skennerton C.T."/>
            <person name="Barr J.J."/>
            <person name="Slater F.R."/>
            <person name="Bond P.L."/>
            <person name="Tyson G.W."/>
        </authorList>
    </citation>
    <scope>NUCLEOTIDE SEQUENCE [LARGE SCALE GENOMIC DNA]</scope>
</reference>
<dbReference type="AlphaFoldDB" id="A0A011QAT9"/>
<accession>A0A011QAT9</accession>
<organism evidence="2 3">
    <name type="scientific">Accumulibacter regalis</name>
    <dbReference type="NCBI Taxonomy" id="522306"/>
    <lineage>
        <taxon>Bacteria</taxon>
        <taxon>Pseudomonadati</taxon>
        <taxon>Pseudomonadota</taxon>
        <taxon>Betaproteobacteria</taxon>
        <taxon>Candidatus Accumulibacter</taxon>
    </lineage>
</organism>
<sequence>MSGLAVVPAVTPVNRQTAVGNKPALAGLAVLARDGVTSLLSPEWCAPVAWSHEGYRYDVPEAPDESPERRRQRETARQLVRRSRQNGLPFSFVSVAGGYGHLPWLPHALASEGETFLLERHPDHAVYLDDPTLAVAAARLPMVRASLRLRTSAAPTSLIAWTSVQPAAQWRRLLIADAGEGRCKLRADYLTGRVWVWDGKSPSACCWHLLVCREMDGETLRFCLSNARPDASLRDLAEMRAQAISPNAVATGSRARVNWLW</sequence>
<name>A0A011QAT9_ACCRE</name>
<protein>
    <recommendedName>
        <fullName evidence="1">Transposase IS701-like DDE domain-containing protein</fullName>
    </recommendedName>
</protein>
<evidence type="ECO:0000313" key="2">
    <source>
        <dbReference type="EMBL" id="EXI86347.1"/>
    </source>
</evidence>
<dbReference type="Proteomes" id="UP000022141">
    <property type="component" value="Unassembled WGS sequence"/>
</dbReference>
<evidence type="ECO:0000313" key="3">
    <source>
        <dbReference type="Proteomes" id="UP000022141"/>
    </source>
</evidence>
<keyword evidence="3" id="KW-1185">Reference proteome</keyword>
<comment type="caution">
    <text evidence="2">The sequence shown here is derived from an EMBL/GenBank/DDBJ whole genome shotgun (WGS) entry which is preliminary data.</text>
</comment>
<dbReference type="STRING" id="1454004.AW11_03126"/>
<dbReference type="eggNOG" id="COG5659">
    <property type="taxonomic scope" value="Bacteria"/>
</dbReference>
<gene>
    <name evidence="2" type="ORF">AW11_03126</name>
</gene>
<dbReference type="EMBL" id="JEMY01000044">
    <property type="protein sequence ID" value="EXI86347.1"/>
    <property type="molecule type" value="Genomic_DNA"/>
</dbReference>
<evidence type="ECO:0000259" key="1">
    <source>
        <dbReference type="Pfam" id="PF13546"/>
    </source>
</evidence>
<dbReference type="Pfam" id="PF13546">
    <property type="entry name" value="DDE_5"/>
    <property type="match status" value="1"/>
</dbReference>
<dbReference type="PATRIC" id="fig|1454004.3.peg.3226"/>
<dbReference type="InterPro" id="IPR038721">
    <property type="entry name" value="IS701-like_DDE_dom"/>
</dbReference>
<feature type="domain" description="Transposase IS701-like DDE" evidence="1">
    <location>
        <begin position="31"/>
        <end position="172"/>
    </location>
</feature>